<sequence length="185" mass="21369">MHGCQIDSDKEQFICIISEYIAKLPIVFLRVNHTGYDPMELPLCCTSRPFTIFSMLFNSVGELVRFSRDGGVVGDIEIGRVGGEDIERKARITTMTFEKPDYMDCIQLTAERNLLLNKITLKRYTLFEKMKKIITNVEKVTKRTERRYSSVKDNIIVMLDFASLEGVWGGFRPLSHRLANFKTMR</sequence>
<keyword evidence="2" id="KW-1185">Reference proteome</keyword>
<dbReference type="VEuPathDB" id="VectorBase:GPAI014095"/>
<accession>A0A1A9ZGP6</accession>
<evidence type="ECO:0000313" key="1">
    <source>
        <dbReference type="EnsemblMetazoa" id="GPAI014095-PA"/>
    </source>
</evidence>
<reference evidence="2" key="1">
    <citation type="submission" date="2014-03" db="EMBL/GenBank/DDBJ databases">
        <authorList>
            <person name="Aksoy S."/>
            <person name="Warren W."/>
            <person name="Wilson R.K."/>
        </authorList>
    </citation>
    <scope>NUCLEOTIDE SEQUENCE [LARGE SCALE GENOMIC DNA]</scope>
    <source>
        <strain evidence="2">IAEA</strain>
    </source>
</reference>
<organism evidence="1 2">
    <name type="scientific">Glossina pallidipes</name>
    <name type="common">Tsetse fly</name>
    <dbReference type="NCBI Taxonomy" id="7398"/>
    <lineage>
        <taxon>Eukaryota</taxon>
        <taxon>Metazoa</taxon>
        <taxon>Ecdysozoa</taxon>
        <taxon>Arthropoda</taxon>
        <taxon>Hexapoda</taxon>
        <taxon>Insecta</taxon>
        <taxon>Pterygota</taxon>
        <taxon>Neoptera</taxon>
        <taxon>Endopterygota</taxon>
        <taxon>Diptera</taxon>
        <taxon>Brachycera</taxon>
        <taxon>Muscomorpha</taxon>
        <taxon>Hippoboscoidea</taxon>
        <taxon>Glossinidae</taxon>
        <taxon>Glossina</taxon>
    </lineage>
</organism>
<reference evidence="1" key="2">
    <citation type="submission" date="2020-05" db="UniProtKB">
        <authorList>
            <consortium name="EnsemblMetazoa"/>
        </authorList>
    </citation>
    <scope>IDENTIFICATION</scope>
    <source>
        <strain evidence="1">IAEA</strain>
    </source>
</reference>
<protein>
    <submittedName>
        <fullName evidence="1">Uncharacterized protein</fullName>
    </submittedName>
</protein>
<dbReference type="Proteomes" id="UP000092445">
    <property type="component" value="Unassembled WGS sequence"/>
</dbReference>
<evidence type="ECO:0000313" key="2">
    <source>
        <dbReference type="Proteomes" id="UP000092445"/>
    </source>
</evidence>
<dbReference type="AlphaFoldDB" id="A0A1A9ZGP6"/>
<dbReference type="EnsemblMetazoa" id="GPAI014095-RA">
    <property type="protein sequence ID" value="GPAI014095-PA"/>
    <property type="gene ID" value="GPAI014095"/>
</dbReference>
<name>A0A1A9ZGP6_GLOPL</name>
<proteinExistence type="predicted"/>